<dbReference type="InterPro" id="IPR000415">
    <property type="entry name" value="Nitroreductase-like"/>
</dbReference>
<dbReference type="PANTHER" id="PTHR43673:SF10">
    <property type="entry name" value="NADH DEHYDROGENASE_NAD(P)H NITROREDUCTASE XCC3605-RELATED"/>
    <property type="match status" value="1"/>
</dbReference>
<evidence type="ECO:0000256" key="2">
    <source>
        <dbReference type="ARBA" id="ARBA00023002"/>
    </source>
</evidence>
<dbReference type="Gene3D" id="3.40.109.10">
    <property type="entry name" value="NADH Oxidase"/>
    <property type="match status" value="1"/>
</dbReference>
<evidence type="ECO:0000256" key="1">
    <source>
        <dbReference type="ARBA" id="ARBA00007118"/>
    </source>
</evidence>
<accession>A0A9E6XUZ3</accession>
<comment type="similarity">
    <text evidence="1">Belongs to the nitroreductase family.</text>
</comment>
<gene>
    <name evidence="4" type="ORF">DSM104329_01290</name>
</gene>
<keyword evidence="5" id="KW-1185">Reference proteome</keyword>
<dbReference type="EMBL" id="CP087164">
    <property type="protein sequence ID" value="UGS34908.1"/>
    <property type="molecule type" value="Genomic_DNA"/>
</dbReference>
<evidence type="ECO:0000313" key="4">
    <source>
        <dbReference type="EMBL" id="UGS34908.1"/>
    </source>
</evidence>
<proteinExistence type="inferred from homology"/>
<evidence type="ECO:0000259" key="3">
    <source>
        <dbReference type="Pfam" id="PF00881"/>
    </source>
</evidence>
<dbReference type="RefSeq" id="WP_259314574.1">
    <property type="nucleotide sequence ID" value="NZ_CP087164.1"/>
</dbReference>
<evidence type="ECO:0000313" key="5">
    <source>
        <dbReference type="Proteomes" id="UP001162834"/>
    </source>
</evidence>
<dbReference type="InterPro" id="IPR029479">
    <property type="entry name" value="Nitroreductase"/>
</dbReference>
<dbReference type="SUPFAM" id="SSF55469">
    <property type="entry name" value="FMN-dependent nitroreductase-like"/>
    <property type="match status" value="1"/>
</dbReference>
<dbReference type="Pfam" id="PF00881">
    <property type="entry name" value="Nitroreductase"/>
    <property type="match status" value="1"/>
</dbReference>
<organism evidence="4 5">
    <name type="scientific">Capillimicrobium parvum</name>
    <dbReference type="NCBI Taxonomy" id="2884022"/>
    <lineage>
        <taxon>Bacteria</taxon>
        <taxon>Bacillati</taxon>
        <taxon>Actinomycetota</taxon>
        <taxon>Thermoleophilia</taxon>
        <taxon>Solirubrobacterales</taxon>
        <taxon>Capillimicrobiaceae</taxon>
        <taxon>Capillimicrobium</taxon>
    </lineage>
</organism>
<dbReference type="GO" id="GO:0016491">
    <property type="term" value="F:oxidoreductase activity"/>
    <property type="evidence" value="ECO:0007669"/>
    <property type="project" value="UniProtKB-KW"/>
</dbReference>
<name>A0A9E6XUZ3_9ACTN</name>
<keyword evidence="2" id="KW-0560">Oxidoreductase</keyword>
<feature type="domain" description="Nitroreductase" evidence="3">
    <location>
        <begin position="9"/>
        <end position="65"/>
    </location>
</feature>
<dbReference type="AlphaFoldDB" id="A0A9E6XUZ3"/>
<protein>
    <recommendedName>
        <fullName evidence="3">Nitroreductase domain-containing protein</fullName>
    </recommendedName>
</protein>
<reference evidence="4" key="1">
    <citation type="journal article" date="2022" name="Int. J. Syst. Evol. Microbiol.">
        <title>Pseudomonas aegrilactucae sp. nov. and Pseudomonas morbosilactucae sp. nov., pathogens causing bacterial rot of lettuce in Japan.</title>
        <authorList>
            <person name="Sawada H."/>
            <person name="Fujikawa T."/>
            <person name="Satou M."/>
        </authorList>
    </citation>
    <scope>NUCLEOTIDE SEQUENCE</scope>
    <source>
        <strain evidence="4">0166_1</strain>
    </source>
</reference>
<dbReference type="KEGG" id="sbae:DSM104329_01290"/>
<sequence length="260" mass="28987">MEFKQVIGDRSTIRFFDPDKPVEPEKIQIMLEAANRSSRAVNADFVKAVVVFRDDLDDETWEKLKTPTTTVQLDLAPVSIFWYGDMSFAEGGAARLKELVDLGALPTTHGWSHTYVDEVAFGQVVEPMSKDVMASTWAVSVECGLAINQALLAAVDEGLGVGLHAFESGTAKEALGIPDHWIPMWLMLVGYAAEDRKGGGQRPRRPLEANYYLHKYGQPWQDIPGVQDGLRKSGMLQDPMDPEKRQQEIRELAERFGLPL</sequence>
<dbReference type="Proteomes" id="UP001162834">
    <property type="component" value="Chromosome"/>
</dbReference>
<dbReference type="PANTHER" id="PTHR43673">
    <property type="entry name" value="NAD(P)H NITROREDUCTASE YDGI-RELATED"/>
    <property type="match status" value="1"/>
</dbReference>